<evidence type="ECO:0000313" key="3">
    <source>
        <dbReference type="EMBL" id="QDU81941.1"/>
    </source>
</evidence>
<evidence type="ECO:0000256" key="1">
    <source>
        <dbReference type="SAM" id="MobiDB-lite"/>
    </source>
</evidence>
<feature type="compositionally biased region" description="Acidic residues" evidence="1">
    <location>
        <begin position="208"/>
        <end position="219"/>
    </location>
</feature>
<keyword evidence="2" id="KW-0812">Transmembrane</keyword>
<dbReference type="PROSITE" id="PS51257">
    <property type="entry name" value="PROKAR_LIPOPROTEIN"/>
    <property type="match status" value="1"/>
</dbReference>
<evidence type="ECO:0000256" key="2">
    <source>
        <dbReference type="SAM" id="Phobius"/>
    </source>
</evidence>
<accession>A0A518CRT5</accession>
<organism evidence="3 4">
    <name type="scientific">Polystyrenella longa</name>
    <dbReference type="NCBI Taxonomy" id="2528007"/>
    <lineage>
        <taxon>Bacteria</taxon>
        <taxon>Pseudomonadati</taxon>
        <taxon>Planctomycetota</taxon>
        <taxon>Planctomycetia</taxon>
        <taxon>Planctomycetales</taxon>
        <taxon>Planctomycetaceae</taxon>
        <taxon>Polystyrenella</taxon>
    </lineage>
</organism>
<feature type="transmembrane region" description="Helical" evidence="2">
    <location>
        <begin position="21"/>
        <end position="38"/>
    </location>
</feature>
<reference evidence="3 4" key="1">
    <citation type="submission" date="2019-02" db="EMBL/GenBank/DDBJ databases">
        <title>Deep-cultivation of Planctomycetes and their phenomic and genomic characterization uncovers novel biology.</title>
        <authorList>
            <person name="Wiegand S."/>
            <person name="Jogler M."/>
            <person name="Boedeker C."/>
            <person name="Pinto D."/>
            <person name="Vollmers J."/>
            <person name="Rivas-Marin E."/>
            <person name="Kohn T."/>
            <person name="Peeters S.H."/>
            <person name="Heuer A."/>
            <person name="Rast P."/>
            <person name="Oberbeckmann S."/>
            <person name="Bunk B."/>
            <person name="Jeske O."/>
            <person name="Meyerdierks A."/>
            <person name="Storesund J.E."/>
            <person name="Kallscheuer N."/>
            <person name="Luecker S."/>
            <person name="Lage O.M."/>
            <person name="Pohl T."/>
            <person name="Merkel B.J."/>
            <person name="Hornburger P."/>
            <person name="Mueller R.-W."/>
            <person name="Bruemmer F."/>
            <person name="Labrenz M."/>
            <person name="Spormann A.M."/>
            <person name="Op den Camp H."/>
            <person name="Overmann J."/>
            <person name="Amann R."/>
            <person name="Jetten M.S.M."/>
            <person name="Mascher T."/>
            <person name="Medema M.H."/>
            <person name="Devos D.P."/>
            <person name="Kaster A.-K."/>
            <person name="Ovreas L."/>
            <person name="Rohde M."/>
            <person name="Galperin M.Y."/>
            <person name="Jogler C."/>
        </authorList>
    </citation>
    <scope>NUCLEOTIDE SEQUENCE [LARGE SCALE GENOMIC DNA]</scope>
    <source>
        <strain evidence="3 4">Pla110</strain>
    </source>
</reference>
<evidence type="ECO:0000313" key="4">
    <source>
        <dbReference type="Proteomes" id="UP000317178"/>
    </source>
</evidence>
<proteinExistence type="predicted"/>
<dbReference type="AlphaFoldDB" id="A0A518CRT5"/>
<sequence length="704" mass="76788">MTFLRNNLTLHNSKGRACIPWLALGIVVSLSGCVSMFSRPAAVQNQAYPNGGVPNSQFYSAPQSVAPAPQQIPRQSFYPPAPGRSTPYRPGGGFFRGAPQQSIPQRQYSPPVNPRNQVPRVGAPAPGSPAAPLLRPQPLSPTQPAVVPPLTPGIQERPRTYKEPTENPANIDSLPPAPQSNGQEQTYKKTAPPAPIDPVLGAPSEDILFGDEEPSPANDDLEFLLRKQPVDEALQPFGELIESEKFEPDEDETFEAPPVDNAGEDNIEDPFARSTPFELPPIKAPAPVDKLFEETSVPPLNDVELLTSPAIKPSSGQDSQPLESDVETFKMDPGSANSGSDAGPLLEFNSSSLRDELEIKVVNQGKMQVGGGTLFEVFIENQSTEVFRDVTLKAAFPKTLFVPSREDAEMTRFIPRIDPGEELKVPLTLFSEETGYHCVRFSLVNATRNELSWKSACVTYIPETIRTELLGPEKISIDSNAVFTLLVQNLSDQQLEDVSVNLRYDPVLKYLDSTNAVQQQDQELNLALSRVKPGETIPVRFSFRGVQESENTSLTVRTTSANFPSADTGLYLSVQHPKGALDLDLAQPLDALQVGEETELTIVCRNHGLETLRNSQLELQLPSHVRLIRSGWGAQSSTTAADSLKEGTGKLELPVPDIPPGISVGYTIRLHVEKRGNDPLEVRYLNGTTTPSELSRNLPLVVTE</sequence>
<name>A0A518CRT5_9PLAN</name>
<gene>
    <name evidence="3" type="ORF">Pla110_36930</name>
</gene>
<evidence type="ECO:0008006" key="5">
    <source>
        <dbReference type="Google" id="ProtNLM"/>
    </source>
</evidence>
<feature type="compositionally biased region" description="Pro residues" evidence="1">
    <location>
        <begin position="138"/>
        <end position="151"/>
    </location>
</feature>
<feature type="compositionally biased region" description="Basic and acidic residues" evidence="1">
    <location>
        <begin position="156"/>
        <end position="165"/>
    </location>
</feature>
<keyword evidence="2" id="KW-1133">Transmembrane helix</keyword>
<protein>
    <recommendedName>
        <fullName evidence="5">Large cysteine-rich periplasmic protein OmcB</fullName>
    </recommendedName>
</protein>
<dbReference type="RefSeq" id="WP_144997711.1">
    <property type="nucleotide sequence ID" value="NZ_CP036281.1"/>
</dbReference>
<feature type="region of interest" description="Disordered" evidence="1">
    <location>
        <begin position="244"/>
        <end position="265"/>
    </location>
</feature>
<dbReference type="EMBL" id="CP036281">
    <property type="protein sequence ID" value="QDU81941.1"/>
    <property type="molecule type" value="Genomic_DNA"/>
</dbReference>
<feature type="region of interest" description="Disordered" evidence="1">
    <location>
        <begin position="74"/>
        <end position="219"/>
    </location>
</feature>
<keyword evidence="4" id="KW-1185">Reference proteome</keyword>
<dbReference type="KEGG" id="plon:Pla110_36930"/>
<feature type="compositionally biased region" description="Polar residues" evidence="1">
    <location>
        <begin position="99"/>
        <end position="108"/>
    </location>
</feature>
<feature type="compositionally biased region" description="Low complexity" evidence="1">
    <location>
        <begin position="114"/>
        <end position="136"/>
    </location>
</feature>
<dbReference type="Proteomes" id="UP000317178">
    <property type="component" value="Chromosome"/>
</dbReference>
<keyword evidence="2" id="KW-0472">Membrane</keyword>
<feature type="region of interest" description="Disordered" evidence="1">
    <location>
        <begin position="309"/>
        <end position="347"/>
    </location>
</feature>